<evidence type="ECO:0000313" key="2">
    <source>
        <dbReference type="EMBL" id="AZT91575.1"/>
    </source>
</evidence>
<gene>
    <name evidence="2" type="ORF">ELD05_13810</name>
</gene>
<dbReference type="Pfam" id="PF14584">
    <property type="entry name" value="DUF4446"/>
    <property type="match status" value="1"/>
</dbReference>
<dbReference type="Proteomes" id="UP000282930">
    <property type="component" value="Chromosome"/>
</dbReference>
<dbReference type="KEGG" id="ccha:ELD05_13810"/>
<protein>
    <submittedName>
        <fullName evidence="2">DUF4446 family protein</fullName>
    </submittedName>
</protein>
<reference evidence="2 3" key="1">
    <citation type="submission" date="2018-12" db="EMBL/GenBank/DDBJ databases">
        <title>Genome sequence from the cellulolytic species, Caldicellulosiruptor changbaiensis.</title>
        <authorList>
            <person name="Blumer-Schuette S.E."/>
            <person name="Mendoza C."/>
        </authorList>
    </citation>
    <scope>NUCLEOTIDE SEQUENCE [LARGE SCALE GENOMIC DNA]</scope>
    <source>
        <strain evidence="2 3">CBS-Z</strain>
    </source>
</reference>
<dbReference type="RefSeq" id="WP_127352877.1">
    <property type="nucleotide sequence ID" value="NZ_CP034791.1"/>
</dbReference>
<dbReference type="AlphaFoldDB" id="A0A3T0D8U7"/>
<feature type="transmembrane region" description="Helical" evidence="1">
    <location>
        <begin position="12"/>
        <end position="32"/>
    </location>
</feature>
<name>A0A3T0D8U7_9FIRM</name>
<evidence type="ECO:0000313" key="3">
    <source>
        <dbReference type="Proteomes" id="UP000282930"/>
    </source>
</evidence>
<keyword evidence="3" id="KW-1185">Reference proteome</keyword>
<dbReference type="InterPro" id="IPR027981">
    <property type="entry name" value="DUF4446"/>
</dbReference>
<accession>A0A3T0D8U7</accession>
<keyword evidence="1" id="KW-0472">Membrane</keyword>
<keyword evidence="1" id="KW-0812">Transmembrane</keyword>
<sequence length="170" mass="19520">MKDFLSSYSNQIIIALLIINMILFIALLIQSVKNKNLKRRFLALVKNDDFKTIEEILRETNEKIEYFEEVLKALHKSHRVLSENSKLNIKKLGVVRYDAFENVGSKLSFAIALLDEYDNGVVLNSIYSRDGSSIYAKPIENGLSKYPLSAEEMQAIDLARKNYLAKEIKE</sequence>
<proteinExistence type="predicted"/>
<evidence type="ECO:0000256" key="1">
    <source>
        <dbReference type="SAM" id="Phobius"/>
    </source>
</evidence>
<dbReference type="EMBL" id="CP034791">
    <property type="protein sequence ID" value="AZT91575.1"/>
    <property type="molecule type" value="Genomic_DNA"/>
</dbReference>
<keyword evidence="1" id="KW-1133">Transmembrane helix</keyword>
<organism evidence="2 3">
    <name type="scientific">Caldicellulosiruptor changbaiensis</name>
    <dbReference type="NCBI Taxonomy" id="1222016"/>
    <lineage>
        <taxon>Bacteria</taxon>
        <taxon>Bacillati</taxon>
        <taxon>Bacillota</taxon>
        <taxon>Bacillota incertae sedis</taxon>
        <taxon>Caldicellulosiruptorales</taxon>
        <taxon>Caldicellulosiruptoraceae</taxon>
        <taxon>Caldicellulosiruptor</taxon>
    </lineage>
</organism>